<dbReference type="PANTHER" id="PTHR34828">
    <property type="entry name" value="TESTIS-EXPRESSED PROTEIN 45"/>
    <property type="match status" value="1"/>
</dbReference>
<protein>
    <submittedName>
        <fullName evidence="2">Uncharacterized protein C19orf45 homolog isoform X2</fullName>
    </submittedName>
</protein>
<dbReference type="Proteomes" id="UP000515140">
    <property type="component" value="Unplaced"/>
</dbReference>
<evidence type="ECO:0000313" key="1">
    <source>
        <dbReference type="Proteomes" id="UP000515140"/>
    </source>
</evidence>
<sequence length="428" mass="48590">MADRPQKLLPAPLPRVEFLKSSHFKIGPDPRLPKGCMKTAFGCWFPAHWGVHAAAPFLPGPSKGLFHQDLEKIREINSETHTAFPVRAMNSSQSSIDLLMQTSSLKMHGDPRIDVFKTTFQEKYTSPGPEAFNAFTKEARRQFDKDSFPSGDRDKLGIPLTHNRQVNSHLQLGDSRIGLEGIHSEQKNAYTPQCLPQPRYNKKEAVANIFQVHIQPGDGHFHAYLPGYKDMASVNTSEPVFKHQTVADSLLLKGDQDPERCRERSNFTTNHHSFTWMKPEESTREPVNTLKSHVILGERNPKSEVMVTTHQKYFSNPEPSSSGIVKSCSLFESQIKLGTNEMDFLTTSRQLRPHSVKKNPVPEEIKERVKYAHILPPQPDHEFSTEYNDSYPFKYVGPLVLPTRNFQESSLPLGLQKRWSGREVVIPC</sequence>
<dbReference type="PANTHER" id="PTHR34828:SF1">
    <property type="entry name" value="TESTIS-EXPRESSED PROTEIN 45"/>
    <property type="match status" value="1"/>
</dbReference>
<name>A0A6P5JWB1_PHACI</name>
<dbReference type="CTD" id="374877"/>
<gene>
    <name evidence="2" type="primary">TEX45</name>
</gene>
<dbReference type="AlphaFoldDB" id="A0A6P5JWB1"/>
<dbReference type="GeneID" id="110203377"/>
<keyword evidence="1" id="KW-1185">Reference proteome</keyword>
<reference evidence="2" key="1">
    <citation type="submission" date="2025-08" db="UniProtKB">
        <authorList>
            <consortium name="RefSeq"/>
        </authorList>
    </citation>
    <scope>IDENTIFICATION</scope>
    <source>
        <tissue evidence="2">Spleen</tissue>
    </source>
</reference>
<proteinExistence type="predicted"/>
<dbReference type="RefSeq" id="XP_020835539.1">
    <property type="nucleotide sequence ID" value="XM_020979880.1"/>
</dbReference>
<accession>A0A6P5JWB1</accession>
<evidence type="ECO:0000313" key="2">
    <source>
        <dbReference type="RefSeq" id="XP_020835539.1"/>
    </source>
</evidence>
<dbReference type="InterPro" id="IPR028001">
    <property type="entry name" value="SAXO5"/>
</dbReference>
<dbReference type="Pfam" id="PF15373">
    <property type="entry name" value="SAXO5-like"/>
    <property type="match status" value="1"/>
</dbReference>
<organism evidence="1 2">
    <name type="scientific">Phascolarctos cinereus</name>
    <name type="common">Koala</name>
    <dbReference type="NCBI Taxonomy" id="38626"/>
    <lineage>
        <taxon>Eukaryota</taxon>
        <taxon>Metazoa</taxon>
        <taxon>Chordata</taxon>
        <taxon>Craniata</taxon>
        <taxon>Vertebrata</taxon>
        <taxon>Euteleostomi</taxon>
        <taxon>Mammalia</taxon>
        <taxon>Metatheria</taxon>
        <taxon>Diprotodontia</taxon>
        <taxon>Phascolarctidae</taxon>
        <taxon>Phascolarctos</taxon>
    </lineage>
</organism>